<dbReference type="PANTHER" id="PTHR45458">
    <property type="entry name" value="SHORT-CHAIN DEHYDROGENASE/REDUCTASE SDR"/>
    <property type="match status" value="1"/>
</dbReference>
<sequence>MTNDAASASGEGRTALLVGTSRGLGLGLVQQHLARGWRVIATVRDHSPALQALAEQAGDRLSIEILDINLPAQLESLGQRLAGTRLDLLFVIAGVAHDPAQTIGTIADDEFIHILRTNTLSPMRVVERLEALVPSSGTIAVMSSSLGSISLNESGGYETYRASKAALDMLLRSVAARRSKSRRTFLAVDPGWVRTDMGGPDATLDVDTSTIGMTDMLEARRGTPGVFFVTYRNEELGW</sequence>
<evidence type="ECO:0000313" key="1">
    <source>
        <dbReference type="EMBL" id="QKE92120.1"/>
    </source>
</evidence>
<dbReference type="EMBL" id="CP053708">
    <property type="protein sequence ID" value="QKE92120.1"/>
    <property type="molecule type" value="Genomic_DNA"/>
</dbReference>
<dbReference type="KEGG" id="lck:HN018_20635"/>
<dbReference type="InterPro" id="IPR002347">
    <property type="entry name" value="SDR_fam"/>
</dbReference>
<dbReference type="InterPro" id="IPR052184">
    <property type="entry name" value="SDR_enzymes"/>
</dbReference>
<dbReference type="RefSeq" id="WP_171837045.1">
    <property type="nucleotide sequence ID" value="NZ_CP053708.1"/>
</dbReference>
<protein>
    <submittedName>
        <fullName evidence="1">SDR family NAD(P)-dependent oxidoreductase</fullName>
    </submittedName>
</protein>
<organism evidence="1 2">
    <name type="scientific">Lichenicola cladoniae</name>
    <dbReference type="NCBI Taxonomy" id="1484109"/>
    <lineage>
        <taxon>Bacteria</taxon>
        <taxon>Pseudomonadati</taxon>
        <taxon>Pseudomonadota</taxon>
        <taxon>Alphaproteobacteria</taxon>
        <taxon>Acetobacterales</taxon>
        <taxon>Acetobacteraceae</taxon>
        <taxon>Lichenicola</taxon>
    </lineage>
</organism>
<dbReference type="Gene3D" id="3.40.50.720">
    <property type="entry name" value="NAD(P)-binding Rossmann-like Domain"/>
    <property type="match status" value="1"/>
</dbReference>
<dbReference type="Proteomes" id="UP000500767">
    <property type="component" value="Chromosome"/>
</dbReference>
<dbReference type="GO" id="GO:0016616">
    <property type="term" value="F:oxidoreductase activity, acting on the CH-OH group of donors, NAD or NADP as acceptor"/>
    <property type="evidence" value="ECO:0007669"/>
    <property type="project" value="TreeGrafter"/>
</dbReference>
<dbReference type="SUPFAM" id="SSF51735">
    <property type="entry name" value="NAD(P)-binding Rossmann-fold domains"/>
    <property type="match status" value="1"/>
</dbReference>
<dbReference type="PANTHER" id="PTHR45458:SF1">
    <property type="entry name" value="SHORT CHAIN DEHYDROGENASE"/>
    <property type="match status" value="1"/>
</dbReference>
<dbReference type="PRINTS" id="PR00081">
    <property type="entry name" value="GDHRDH"/>
</dbReference>
<dbReference type="Pfam" id="PF00106">
    <property type="entry name" value="adh_short"/>
    <property type="match status" value="1"/>
</dbReference>
<keyword evidence="2" id="KW-1185">Reference proteome</keyword>
<gene>
    <name evidence="1" type="ORF">HN018_20635</name>
</gene>
<dbReference type="InterPro" id="IPR036291">
    <property type="entry name" value="NAD(P)-bd_dom_sf"/>
</dbReference>
<dbReference type="AlphaFoldDB" id="A0A6M8HUY1"/>
<name>A0A6M8HUY1_9PROT</name>
<accession>A0A6M8HUY1</accession>
<reference evidence="1 2" key="1">
    <citation type="journal article" date="2014" name="World J. Microbiol. Biotechnol.">
        <title>Biodiversity and physiological characteristics of Antarctic and Arctic lichens-associated bacteria.</title>
        <authorList>
            <person name="Lee Y.M."/>
            <person name="Kim E.H."/>
            <person name="Lee H.K."/>
            <person name="Hong S.G."/>
        </authorList>
    </citation>
    <scope>NUCLEOTIDE SEQUENCE [LARGE SCALE GENOMIC DNA]</scope>
    <source>
        <strain evidence="1 2">PAMC 26569</strain>
    </source>
</reference>
<evidence type="ECO:0000313" key="2">
    <source>
        <dbReference type="Proteomes" id="UP000500767"/>
    </source>
</evidence>
<proteinExistence type="predicted"/>